<dbReference type="Gene3D" id="1.20.1610.10">
    <property type="entry name" value="alpha-1,2-mannosidases domains"/>
    <property type="match status" value="1"/>
</dbReference>
<dbReference type="InterPro" id="IPR014718">
    <property type="entry name" value="GH-type_carb-bd"/>
</dbReference>
<dbReference type="InterPro" id="IPR005887">
    <property type="entry name" value="GH92_a_mannosidase_put"/>
</dbReference>
<dbReference type="NCBIfam" id="TIGR01180">
    <property type="entry name" value="aman2_put"/>
    <property type="match status" value="1"/>
</dbReference>
<feature type="domain" description="Glycosyl hydrolase family 92 N-terminal" evidence="2">
    <location>
        <begin position="6"/>
        <end position="86"/>
    </location>
</feature>
<dbReference type="InterPro" id="IPR012939">
    <property type="entry name" value="Glyco_hydro_92"/>
</dbReference>
<dbReference type="Pfam" id="PF07971">
    <property type="entry name" value="Glyco_hydro_92"/>
    <property type="match status" value="1"/>
</dbReference>
<dbReference type="InterPro" id="IPR041371">
    <property type="entry name" value="GH92_N"/>
</dbReference>
<evidence type="ECO:0000313" key="3">
    <source>
        <dbReference type="EMBL" id="MEE6716563.1"/>
    </source>
</evidence>
<dbReference type="GO" id="GO:0016798">
    <property type="term" value="F:hydrolase activity, acting on glycosyl bonds"/>
    <property type="evidence" value="ECO:0007669"/>
    <property type="project" value="UniProtKB-KW"/>
</dbReference>
<dbReference type="InterPro" id="IPR050883">
    <property type="entry name" value="PNGase"/>
</dbReference>
<evidence type="ECO:0000259" key="2">
    <source>
        <dbReference type="Pfam" id="PF17678"/>
    </source>
</evidence>
<organism evidence="3 4">
    <name type="scientific">Schleiferilactobacillus harbinensis</name>
    <dbReference type="NCBI Taxonomy" id="304207"/>
    <lineage>
        <taxon>Bacteria</taxon>
        <taxon>Bacillati</taxon>
        <taxon>Bacillota</taxon>
        <taxon>Bacilli</taxon>
        <taxon>Lactobacillales</taxon>
        <taxon>Lactobacillaceae</taxon>
        <taxon>Schleiferilactobacillus</taxon>
    </lineage>
</organism>
<dbReference type="SUPFAM" id="SSF48208">
    <property type="entry name" value="Six-hairpin glycosidases"/>
    <property type="match status" value="1"/>
</dbReference>
<protein>
    <submittedName>
        <fullName evidence="3">GH92 family glycosyl hydrolase</fullName>
        <ecNumber evidence="3">3.2.1.-</ecNumber>
    </submittedName>
</protein>
<dbReference type="Pfam" id="PF17678">
    <property type="entry name" value="Glyco_hydro_92N"/>
    <property type="match status" value="1"/>
</dbReference>
<proteinExistence type="predicted"/>
<keyword evidence="3" id="KW-0326">Glycosidase</keyword>
<dbReference type="Gene3D" id="1.20.1050.60">
    <property type="entry name" value="alpha-1,2-mannosidase"/>
    <property type="match status" value="1"/>
</dbReference>
<dbReference type="Proteomes" id="UP001330016">
    <property type="component" value="Unassembled WGS sequence"/>
</dbReference>
<dbReference type="Gene3D" id="2.70.98.10">
    <property type="match status" value="1"/>
</dbReference>
<dbReference type="EC" id="3.2.1.-" evidence="3"/>
<evidence type="ECO:0000313" key="4">
    <source>
        <dbReference type="Proteomes" id="UP001330016"/>
    </source>
</evidence>
<name>A0ABU7T1T0_9LACO</name>
<comment type="caution">
    <text evidence="3">The sequence shown here is derived from an EMBL/GenBank/DDBJ whole genome shotgun (WGS) entry which is preliminary data.</text>
</comment>
<dbReference type="EMBL" id="JAQSGK010000038">
    <property type="protein sequence ID" value="MEE6716563.1"/>
    <property type="molecule type" value="Genomic_DNA"/>
</dbReference>
<evidence type="ECO:0000259" key="1">
    <source>
        <dbReference type="Pfam" id="PF07971"/>
    </source>
</evidence>
<keyword evidence="4" id="KW-1185">Reference proteome</keyword>
<dbReference type="Gene3D" id="3.30.2080.10">
    <property type="entry name" value="GH92 mannosidase domain"/>
    <property type="match status" value="1"/>
</dbReference>
<keyword evidence="3" id="KW-0378">Hydrolase</keyword>
<dbReference type="PANTHER" id="PTHR12143">
    <property type="entry name" value="PEPTIDE N-GLYCANASE PNGASE -RELATED"/>
    <property type="match status" value="1"/>
</dbReference>
<accession>A0ABU7T1T0</accession>
<feature type="domain" description="Glycosyl hydrolase family 92" evidence="1">
    <location>
        <begin position="221"/>
        <end position="686"/>
    </location>
</feature>
<dbReference type="InterPro" id="IPR008928">
    <property type="entry name" value="6-hairpin_glycosidase_sf"/>
</dbReference>
<reference evidence="3 4" key="1">
    <citation type="submission" date="2023-02" db="EMBL/GenBank/DDBJ databases">
        <title>The predominant lactic acid bacteria and yeasts involved in the spontaneous fermentation of millet during the production of the traditional porridge Hausa koko in Ghana.</title>
        <authorList>
            <person name="Atter A."/>
            <person name="Diaz M."/>
        </authorList>
    </citation>
    <scope>NUCLEOTIDE SEQUENCE [LARGE SCALE GENOMIC DNA]</scope>
    <source>
        <strain evidence="3 4">FI11640</strain>
    </source>
</reference>
<dbReference type="PANTHER" id="PTHR12143:SF43">
    <property type="entry name" value="PUTATIVE-RELATED"/>
    <property type="match status" value="1"/>
</dbReference>
<sequence>MDISSIDTRHGTSNTYELSRGNSFPFTGYPFGMNYFAIETTDDNWWFHPEAAHYRGFRLTHQPTMWAGTKGDFASVRMLPFAGRTKGLTDVPYAPHLSTFNPTKLSIMQKNDHLNTTLIPTEYGALCHLRAADSHMGLIISFPTEGEITKAEGNVIEGYSLQLNAEGTVPLKLRFIIRTSVPVASVRELDPGFLEISFEDSTDITLRLGTSFISDEYARMHIPSQTETELLEEVTAVWNAKLNKIEVQDNDSERVATFYHNMWRAFLYPMKLYEMDESGMPVHYDMHAGIVRSGYLYTNNGFWDTARTVYPLYSLIEGDEYPKILEGFVNSYKEGGYMPKWLSPADGGGMPGNLIDAVLADATIKSVTPALEETFLEGMLHSATIQDPGNRLGRKFQNDYAEYGYIPADVPESVNNSLDYAYSDWAISVVAEHLGKKELAAEYREKALSYRNSFDKEVGFMVAKGRDGKFKSGFSPISWGGDFTEGASWQSTFQVPEDIQGLIELYGGKSSFLKQIVQLANSQPKYDVKGYGHIIHEAAEMEYNEFGQINMGNQPSFHLPYLYAFVGKSYYMQPMIKQMMSRLFNAGWQGYPGDEDNGSMASCYIFNSMGFYPFCPGTDQYLFGMPLYDRMLVHLKNGHVLELTTTQNLPQYQFLDAVELNGEVTHKPYITHSELMTTQHLDYTLGLVPNPENFNETIVPYSLTAH</sequence>
<gene>
    <name evidence="3" type="ORF">PS435_11895</name>
</gene>
<dbReference type="RefSeq" id="WP_331244186.1">
    <property type="nucleotide sequence ID" value="NZ_JAQSGJ010000038.1"/>
</dbReference>